<dbReference type="InterPro" id="IPR045104">
    <property type="entry name" value="Alfin"/>
</dbReference>
<evidence type="ECO:0000313" key="3">
    <source>
        <dbReference type="EMBL" id="RVW32481.1"/>
    </source>
</evidence>
<evidence type="ECO:0000259" key="2">
    <source>
        <dbReference type="Pfam" id="PF12165"/>
    </source>
</evidence>
<dbReference type="InterPro" id="IPR021998">
    <property type="entry name" value="Alfin_N"/>
</dbReference>
<keyword evidence="1" id="KW-0805">Transcription regulation</keyword>
<gene>
    <name evidence="3" type="primary">Os07g0233300</name>
    <name evidence="3" type="ORF">CK203_081246</name>
</gene>
<dbReference type="GO" id="GO:0005634">
    <property type="term" value="C:nucleus"/>
    <property type="evidence" value="ECO:0007669"/>
    <property type="project" value="UniProtKB-SubCell"/>
</dbReference>
<keyword evidence="1" id="KW-0539">Nucleus</keyword>
<accession>A0A438DAK0</accession>
<evidence type="ECO:0000256" key="1">
    <source>
        <dbReference type="RuleBase" id="RU369089"/>
    </source>
</evidence>
<organism evidence="3 4">
    <name type="scientific">Vitis vinifera</name>
    <name type="common">Grape</name>
    <dbReference type="NCBI Taxonomy" id="29760"/>
    <lineage>
        <taxon>Eukaryota</taxon>
        <taxon>Viridiplantae</taxon>
        <taxon>Streptophyta</taxon>
        <taxon>Embryophyta</taxon>
        <taxon>Tracheophyta</taxon>
        <taxon>Spermatophyta</taxon>
        <taxon>Magnoliopsida</taxon>
        <taxon>eudicotyledons</taxon>
        <taxon>Gunneridae</taxon>
        <taxon>Pentapetalae</taxon>
        <taxon>rosids</taxon>
        <taxon>Vitales</taxon>
        <taxon>Vitaceae</taxon>
        <taxon>Viteae</taxon>
        <taxon>Vitis</taxon>
    </lineage>
</organism>
<dbReference type="Proteomes" id="UP000288805">
    <property type="component" value="Unassembled WGS sequence"/>
</dbReference>
<keyword evidence="1" id="KW-0804">Transcription</keyword>
<comment type="similarity">
    <text evidence="1">Belongs to the Alfin family.</text>
</comment>
<name>A0A438DAK0_VITVI</name>
<feature type="domain" description="Alfin N-terminal" evidence="2">
    <location>
        <begin position="12"/>
        <end position="50"/>
    </location>
</feature>
<dbReference type="EMBL" id="QGNW01001714">
    <property type="protein sequence ID" value="RVW32481.1"/>
    <property type="molecule type" value="Genomic_DNA"/>
</dbReference>
<dbReference type="AlphaFoldDB" id="A0A438DAK0"/>
<keyword evidence="1" id="KW-0156">Chromatin regulator</keyword>
<comment type="caution">
    <text evidence="3">The sequence shown here is derived from an EMBL/GenBank/DDBJ whole genome shotgun (WGS) entry which is preliminary data.</text>
</comment>
<comment type="function">
    <text evidence="1">Histone-binding component that specifically recognizes H3 tails trimethylated on 'Lys-4' (H3K4me3), which mark transcription start sites of virtually all active genes.</text>
</comment>
<comment type="subcellular location">
    <subcellularLocation>
        <location evidence="1">Nucleus</location>
    </subcellularLocation>
</comment>
<dbReference type="GO" id="GO:0008270">
    <property type="term" value="F:zinc ion binding"/>
    <property type="evidence" value="ECO:0007669"/>
    <property type="project" value="UniProtKB-KW"/>
</dbReference>
<dbReference type="PANTHER" id="PTHR12321:SF39">
    <property type="entry name" value="PHD FINGER PROTEIN ALFIN-LIKE 2"/>
    <property type="match status" value="1"/>
</dbReference>
<dbReference type="Pfam" id="PF12165">
    <property type="entry name" value="Alfin"/>
    <property type="match status" value="1"/>
</dbReference>
<dbReference type="GO" id="GO:0006355">
    <property type="term" value="P:regulation of DNA-templated transcription"/>
    <property type="evidence" value="ECO:0007669"/>
    <property type="project" value="UniProtKB-UniRule"/>
</dbReference>
<keyword evidence="1" id="KW-0479">Metal-binding</keyword>
<evidence type="ECO:0000313" key="4">
    <source>
        <dbReference type="Proteomes" id="UP000288805"/>
    </source>
</evidence>
<keyword evidence="1" id="KW-0863">Zinc-finger</keyword>
<comment type="subunit">
    <text evidence="1">Interacts with H3K4me3 and to a lesser extent with H3K4me2.</text>
</comment>
<reference evidence="3 4" key="1">
    <citation type="journal article" date="2018" name="PLoS Genet.">
        <title>Population sequencing reveals clonal diversity and ancestral inbreeding in the grapevine cultivar Chardonnay.</title>
        <authorList>
            <person name="Roach M.J."/>
            <person name="Johnson D.L."/>
            <person name="Bohlmann J."/>
            <person name="van Vuuren H.J."/>
            <person name="Jones S.J."/>
            <person name="Pretorius I.S."/>
            <person name="Schmidt S.A."/>
            <person name="Borneman A.R."/>
        </authorList>
    </citation>
    <scope>NUCLEOTIDE SEQUENCE [LARGE SCALE GENOMIC DNA]</scope>
    <source>
        <strain evidence="4">cv. Chardonnay</strain>
        <tissue evidence="3">Leaf</tissue>
    </source>
</reference>
<comment type="domain">
    <text evidence="1">The PHD-type zinc finger mediates the binding to H3K4me3.</text>
</comment>
<protein>
    <recommendedName>
        <fullName evidence="1">PHD finger protein ALFIN-LIKE</fullName>
    </recommendedName>
</protein>
<keyword evidence="1" id="KW-0862">Zinc</keyword>
<dbReference type="PANTHER" id="PTHR12321">
    <property type="entry name" value="CPG BINDING PROTEIN"/>
    <property type="match status" value="1"/>
</dbReference>
<dbReference type="GO" id="GO:0042393">
    <property type="term" value="F:histone binding"/>
    <property type="evidence" value="ECO:0007669"/>
    <property type="project" value="UniProtKB-UniRule"/>
</dbReference>
<dbReference type="GO" id="GO:0006325">
    <property type="term" value="P:chromatin organization"/>
    <property type="evidence" value="ECO:0007669"/>
    <property type="project" value="UniProtKB-UniRule"/>
</dbReference>
<proteinExistence type="inferred from homology"/>
<sequence length="75" mass="8536">MEMASISSSPRTVEEIFKDYSGRRAGVVRALTYDVDEFYKLCDPGEVDFVFFYLQLLNGESVVLCLVAENSEEKK</sequence>